<sequence length="306" mass="34913">MDKINCMRVFIRTAYLGNFTAVADEMNVTQSSISKKIAWLERDISFSLFYRNSRRIELTKQGCSYLAYCERVIEEMESTEAELKGELSEVVGELTLSVPSAMATRLLAKPIGQFMTKHPKVLINLSVNDKQINLIESGIDIAMRVSVLEDSDYKARFLFNNQLVYFASPDYLRTRSTPKLTSDLKHHDCLTYSLSSPSNTWVFEQELAPQLKVKVKEVFKSDSSDMLLAMALAGHGIGALPSWMVQPYFENEQLVPLFEHYTAASLPMHAVYKSGEYQPYRIRAFIDFLVEYFKGNEKSNDDKNSL</sequence>
<dbReference type="Gene3D" id="1.10.10.10">
    <property type="entry name" value="Winged helix-like DNA-binding domain superfamily/Winged helix DNA-binding domain"/>
    <property type="match status" value="1"/>
</dbReference>
<proteinExistence type="inferred from homology"/>
<comment type="caution">
    <text evidence="5">The sequence shown here is derived from an EMBL/GenBank/DDBJ whole genome shotgun (WGS) entry which is preliminary data.</text>
</comment>
<keyword evidence="2" id="KW-0805">Transcription regulation</keyword>
<dbReference type="PANTHER" id="PTHR30537:SF5">
    <property type="entry name" value="HTH-TYPE TRANSCRIPTIONAL ACTIVATOR TTDR-RELATED"/>
    <property type="match status" value="1"/>
</dbReference>
<keyword evidence="4" id="KW-0804">Transcription</keyword>
<dbReference type="InterPro" id="IPR036390">
    <property type="entry name" value="WH_DNA-bd_sf"/>
</dbReference>
<reference evidence="6" key="1">
    <citation type="submission" date="2014-06" db="EMBL/GenBank/DDBJ databases">
        <authorList>
            <person name="Le Roux Frederique"/>
        </authorList>
    </citation>
    <scope>NUCLEOTIDE SEQUENCE [LARGE SCALE GENOMIC DNA]</scope>
    <source>
        <strain evidence="6">J5-5</strain>
    </source>
</reference>
<evidence type="ECO:0000313" key="6">
    <source>
        <dbReference type="Proteomes" id="UP000049495"/>
    </source>
</evidence>
<dbReference type="AlphaFoldDB" id="A0A822MZ37"/>
<evidence type="ECO:0000256" key="1">
    <source>
        <dbReference type="ARBA" id="ARBA00009437"/>
    </source>
</evidence>
<dbReference type="InterPro" id="IPR036388">
    <property type="entry name" value="WH-like_DNA-bd_sf"/>
</dbReference>
<dbReference type="Pfam" id="PF00126">
    <property type="entry name" value="HTH_1"/>
    <property type="match status" value="1"/>
</dbReference>
<dbReference type="RefSeq" id="WP_055319350.1">
    <property type="nucleotide sequence ID" value="NZ_CAWOGN010000013.1"/>
</dbReference>
<dbReference type="Proteomes" id="UP000049495">
    <property type="component" value="Unassembled WGS sequence"/>
</dbReference>
<dbReference type="Gene3D" id="3.40.190.290">
    <property type="match status" value="1"/>
</dbReference>
<name>A0A822MZ37_9VIBR</name>
<accession>A0A822MZ37</accession>
<dbReference type="InterPro" id="IPR000847">
    <property type="entry name" value="LysR_HTH_N"/>
</dbReference>
<evidence type="ECO:0000313" key="5">
    <source>
        <dbReference type="EMBL" id="CDT27801.1"/>
    </source>
</evidence>
<dbReference type="PROSITE" id="PS50931">
    <property type="entry name" value="HTH_LYSR"/>
    <property type="match status" value="1"/>
</dbReference>
<dbReference type="EMBL" id="CCJV01000082">
    <property type="protein sequence ID" value="CDT27801.1"/>
    <property type="molecule type" value="Genomic_DNA"/>
</dbReference>
<dbReference type="Pfam" id="PF03466">
    <property type="entry name" value="LysR_substrate"/>
    <property type="match status" value="1"/>
</dbReference>
<dbReference type="PANTHER" id="PTHR30537">
    <property type="entry name" value="HTH-TYPE TRANSCRIPTIONAL REGULATOR"/>
    <property type="match status" value="1"/>
</dbReference>
<evidence type="ECO:0000256" key="4">
    <source>
        <dbReference type="ARBA" id="ARBA00023163"/>
    </source>
</evidence>
<protein>
    <submittedName>
        <fullName evidence="5">Transcriptional regulators, LysR family</fullName>
    </submittedName>
</protein>
<dbReference type="PRINTS" id="PR00039">
    <property type="entry name" value="HTHLYSR"/>
</dbReference>
<organism evidence="5 6">
    <name type="scientific">Vibrio crassostreae</name>
    <dbReference type="NCBI Taxonomy" id="246167"/>
    <lineage>
        <taxon>Bacteria</taxon>
        <taxon>Pseudomonadati</taxon>
        <taxon>Pseudomonadota</taxon>
        <taxon>Gammaproteobacteria</taxon>
        <taxon>Vibrionales</taxon>
        <taxon>Vibrionaceae</taxon>
        <taxon>Vibrio</taxon>
    </lineage>
</organism>
<dbReference type="SUPFAM" id="SSF53850">
    <property type="entry name" value="Periplasmic binding protein-like II"/>
    <property type="match status" value="1"/>
</dbReference>
<dbReference type="CDD" id="cd08422">
    <property type="entry name" value="PBP2_CrgA_like"/>
    <property type="match status" value="1"/>
</dbReference>
<dbReference type="GO" id="GO:0003700">
    <property type="term" value="F:DNA-binding transcription factor activity"/>
    <property type="evidence" value="ECO:0007669"/>
    <property type="project" value="InterPro"/>
</dbReference>
<dbReference type="GO" id="GO:0003677">
    <property type="term" value="F:DNA binding"/>
    <property type="evidence" value="ECO:0007669"/>
    <property type="project" value="UniProtKB-KW"/>
</dbReference>
<keyword evidence="3" id="KW-0238">DNA-binding</keyword>
<gene>
    <name evidence="5" type="ORF">VCR5J5_230119</name>
</gene>
<dbReference type="InterPro" id="IPR058163">
    <property type="entry name" value="LysR-type_TF_proteobact-type"/>
</dbReference>
<evidence type="ECO:0000256" key="2">
    <source>
        <dbReference type="ARBA" id="ARBA00023015"/>
    </source>
</evidence>
<evidence type="ECO:0000256" key="3">
    <source>
        <dbReference type="ARBA" id="ARBA00023125"/>
    </source>
</evidence>
<comment type="similarity">
    <text evidence="1">Belongs to the LysR transcriptional regulatory family.</text>
</comment>
<dbReference type="SUPFAM" id="SSF46785">
    <property type="entry name" value="Winged helix' DNA-binding domain"/>
    <property type="match status" value="1"/>
</dbReference>
<dbReference type="InterPro" id="IPR005119">
    <property type="entry name" value="LysR_subst-bd"/>
</dbReference>
<dbReference type="FunFam" id="1.10.10.10:FF:000001">
    <property type="entry name" value="LysR family transcriptional regulator"/>
    <property type="match status" value="1"/>
</dbReference>